<dbReference type="InterPro" id="IPR029141">
    <property type="entry name" value="FimA_N"/>
</dbReference>
<comment type="subcellular location">
    <subcellularLocation>
        <location evidence="1">Fimbrium</location>
    </subcellularLocation>
</comment>
<dbReference type="EMBL" id="JAQMPX010000048">
    <property type="protein sequence ID" value="MDB9138337.1"/>
    <property type="molecule type" value="Genomic_DNA"/>
</dbReference>
<feature type="signal peptide" evidence="5">
    <location>
        <begin position="1"/>
        <end position="20"/>
    </location>
</feature>
<name>A0AAW6F528_PARDI</name>
<comment type="caution">
    <text evidence="7">The sequence shown here is derived from an EMBL/GenBank/DDBJ whole genome shotgun (WGS) entry which is preliminary data.</text>
</comment>
<organism evidence="7 8">
    <name type="scientific">Parabacteroides distasonis</name>
    <dbReference type="NCBI Taxonomy" id="823"/>
    <lineage>
        <taxon>Bacteria</taxon>
        <taxon>Pseudomonadati</taxon>
        <taxon>Bacteroidota</taxon>
        <taxon>Bacteroidia</taxon>
        <taxon>Bacteroidales</taxon>
        <taxon>Tannerellaceae</taxon>
        <taxon>Parabacteroides</taxon>
    </lineage>
</organism>
<evidence type="ECO:0000313" key="7">
    <source>
        <dbReference type="EMBL" id="MDB9138337.1"/>
    </source>
</evidence>
<keyword evidence="4" id="KW-0281">Fimbrium</keyword>
<protein>
    <submittedName>
        <fullName evidence="7">Fimbrial protein</fullName>
    </submittedName>
</protein>
<evidence type="ECO:0000256" key="1">
    <source>
        <dbReference type="ARBA" id="ARBA00004561"/>
    </source>
</evidence>
<feature type="chain" id="PRO_5043756298" evidence="5">
    <location>
        <begin position="21"/>
        <end position="438"/>
    </location>
</feature>
<proteinExistence type="inferred from homology"/>
<dbReference type="PROSITE" id="PS51257">
    <property type="entry name" value="PROKAR_LIPOPROTEIN"/>
    <property type="match status" value="1"/>
</dbReference>
<gene>
    <name evidence="7" type="ORF">PN612_07390</name>
</gene>
<evidence type="ECO:0000259" key="6">
    <source>
        <dbReference type="Pfam" id="PF06321"/>
    </source>
</evidence>
<feature type="domain" description="Major fimbrial subunit protein N-terminal" evidence="6">
    <location>
        <begin position="36"/>
        <end position="199"/>
    </location>
</feature>
<evidence type="ECO:0000256" key="4">
    <source>
        <dbReference type="ARBA" id="ARBA00023263"/>
    </source>
</evidence>
<keyword evidence="3 5" id="KW-0732">Signal</keyword>
<comment type="similarity">
    <text evidence="2">Belongs to the bacteroidetes fimbrillin superfamily. FimA/Mfa1 family.</text>
</comment>
<dbReference type="Proteomes" id="UP001211522">
    <property type="component" value="Unassembled WGS sequence"/>
</dbReference>
<dbReference type="AlphaFoldDB" id="A0AAW6F528"/>
<evidence type="ECO:0000256" key="5">
    <source>
        <dbReference type="SAM" id="SignalP"/>
    </source>
</evidence>
<evidence type="ECO:0000256" key="2">
    <source>
        <dbReference type="ARBA" id="ARBA00006011"/>
    </source>
</evidence>
<dbReference type="Gene3D" id="2.60.40.3160">
    <property type="match status" value="2"/>
</dbReference>
<dbReference type="RefSeq" id="WP_259010770.1">
    <property type="nucleotide sequence ID" value="NZ_JANUTI010000001.1"/>
</dbReference>
<evidence type="ECO:0000256" key="3">
    <source>
        <dbReference type="ARBA" id="ARBA00022729"/>
    </source>
</evidence>
<dbReference type="GO" id="GO:0009289">
    <property type="term" value="C:pilus"/>
    <property type="evidence" value="ECO:0007669"/>
    <property type="project" value="UniProtKB-SubCell"/>
</dbReference>
<evidence type="ECO:0000313" key="8">
    <source>
        <dbReference type="Proteomes" id="UP001211522"/>
    </source>
</evidence>
<sequence length="438" mass="46964">MRFKRYILLSLVLCGLVACSDDNTIEIPEAPVLEKAQLALAIKSEKGAMTKAGEEATPTDADVNTLTVGVFGTGWSMVYTVSGEDITTSTSTDVTTQEIGPKEVYAGAAEVVVVANASANVQAALANAGTKDAFLATVIKLEEETLKKGLTMSSEVLTVTLVANTTNCIGYSTKQGDDITVGGQAGKEIYGAGPVRLVRDVASIALASAEIDNLNNANYIANYISKDFVLKEVFIASAKGVSCVASASNWGGIEKTFDFTNTGFGYSNYMVGKEFSGSPNIDEGSYKKGTQTKRDELAKAHTKDNTALNHEFYVYENKLGEIAEADKASANRDYANHTLLIVKGDYTYLPNGLADTETNYVKKENCYYAIPVGAEVTIDGKTGTQKGFYVQRNYKYAISLTIIGPGSEIPYDPMISTNVSASVKVEPWNVKTIHEEVE</sequence>
<reference evidence="7" key="1">
    <citation type="submission" date="2023-01" db="EMBL/GenBank/DDBJ databases">
        <title>Human gut microbiome strain richness.</title>
        <authorList>
            <person name="Chen-Liaw A."/>
        </authorList>
    </citation>
    <scope>NUCLEOTIDE SEQUENCE</scope>
    <source>
        <strain evidence="7">D35st1_E5_D35t1_190705</strain>
    </source>
</reference>
<dbReference type="Pfam" id="PF06321">
    <property type="entry name" value="P_gingi_FimA"/>
    <property type="match status" value="1"/>
</dbReference>
<accession>A0AAW6F528</accession>
<dbReference type="Gene3D" id="2.60.40.3690">
    <property type="match status" value="1"/>
</dbReference>